<evidence type="ECO:0000256" key="2">
    <source>
        <dbReference type="ARBA" id="ARBA00005227"/>
    </source>
</evidence>
<dbReference type="Proteomes" id="UP000284403">
    <property type="component" value="Unassembled WGS sequence"/>
</dbReference>
<keyword evidence="4 7" id="KW-0732">Signal</keyword>
<dbReference type="RefSeq" id="XP_029228670.1">
    <property type="nucleotide sequence ID" value="XM_029371264.1"/>
</dbReference>
<feature type="transmembrane region" description="Helical" evidence="7">
    <location>
        <begin position="402"/>
        <end position="425"/>
    </location>
</feature>
<sequence>MARLVDLVLLSLLLFAATPGVACAFFDNLAAPVTYQSGTEIPITVNSLTSSRGLLPYNFYSVKTCQPDARRMGDERVRENLGEIILGNRILPSMYSVKVGENVTCREVCFVAYSVEDMERLKKLIDQHYRAHMFLDNLPLLERPGAGEGSPRLRIGYRLGVPAAKNRSTATIIHNYLSFKVTHRPVGDGAHAITGFYVTPSSVNVLTGCPDTAVAGEGLLRPVTSETMDVKYFYSLSWELDTSNVDGFLSTRWDVYARASHPAGKRGHLMAIINSLALLTFLGILVMVILARTVRKDLLSYADNGLAEENAEESGWKLVRGDVFRAPQEALLFTAFVSTGCQVIFMANVLLLAAFLGVVRPAQRGHLLTSLIIFFCLSSCISGYVAGRLLKFFRKQSWKNGFVAVTLVPACLLGIYLFANLITWAKHASTAIPFATLLVVLFLWTVVPIPLAFLGISAGFRSAMLSVPAKVSSIPRLVPEKSASKRYLYIFGGGLVPFTAAFVEVVYVLGSFWRGEPFHYFGYLAAILFVIAFICAEVTVVVVYAMLSDEDYEWCWVSFLTSGSCGLYFFIYSLVYLFVALEIRQLLSMVLFCVYTMGLSILLGVTLGTLGFLASALFVRTIYGAIKAD</sequence>
<evidence type="ECO:0000256" key="6">
    <source>
        <dbReference type="ARBA" id="ARBA00023136"/>
    </source>
</evidence>
<dbReference type="EMBL" id="MKKU01000218">
    <property type="protein sequence ID" value="RNF18962.1"/>
    <property type="molecule type" value="Genomic_DNA"/>
</dbReference>
<feature type="transmembrane region" description="Helical" evidence="7">
    <location>
        <begin position="269"/>
        <end position="291"/>
    </location>
</feature>
<feature type="signal peptide" evidence="7">
    <location>
        <begin position="1"/>
        <end position="24"/>
    </location>
</feature>
<comment type="similarity">
    <text evidence="2 7">Belongs to the nonaspanin (TM9SF) (TC 9.A.2) family.</text>
</comment>
<dbReference type="Pfam" id="PF02990">
    <property type="entry name" value="EMP70"/>
    <property type="match status" value="1"/>
</dbReference>
<name>A0A3R7L109_9TRYP</name>
<proteinExistence type="inferred from homology"/>
<feature type="transmembrane region" description="Helical" evidence="7">
    <location>
        <begin position="367"/>
        <end position="390"/>
    </location>
</feature>
<evidence type="ECO:0000313" key="8">
    <source>
        <dbReference type="EMBL" id="RNF18962.1"/>
    </source>
</evidence>
<feature type="transmembrane region" description="Helical" evidence="7">
    <location>
        <begin position="487"/>
        <end position="509"/>
    </location>
</feature>
<dbReference type="GO" id="GO:0016020">
    <property type="term" value="C:membrane"/>
    <property type="evidence" value="ECO:0007669"/>
    <property type="project" value="UniProtKB-SubCell"/>
</dbReference>
<dbReference type="PANTHER" id="PTHR10766">
    <property type="entry name" value="TRANSMEMBRANE 9 SUPERFAMILY PROTEIN"/>
    <property type="match status" value="1"/>
</dbReference>
<evidence type="ECO:0000256" key="1">
    <source>
        <dbReference type="ARBA" id="ARBA00004141"/>
    </source>
</evidence>
<comment type="subcellular location">
    <subcellularLocation>
        <location evidence="1">Membrane</location>
        <topology evidence="1">Multi-pass membrane protein</topology>
    </subcellularLocation>
</comment>
<feature type="transmembrane region" description="Helical" evidence="7">
    <location>
        <begin position="521"/>
        <end position="547"/>
    </location>
</feature>
<dbReference type="GeneID" id="40317964"/>
<keyword evidence="3 7" id="KW-0812">Transmembrane</keyword>
<keyword evidence="9" id="KW-1185">Reference proteome</keyword>
<keyword evidence="5 7" id="KW-1133">Transmembrane helix</keyword>
<protein>
    <recommendedName>
        <fullName evidence="7">Transmembrane 9 superfamily member</fullName>
    </recommendedName>
</protein>
<accession>A0A3R7L109</accession>
<dbReference type="PANTHER" id="PTHR10766:SF111">
    <property type="entry name" value="TRANSMEMBRANE 9 SUPERFAMILY MEMBER 2"/>
    <property type="match status" value="1"/>
</dbReference>
<evidence type="ECO:0000256" key="5">
    <source>
        <dbReference type="ARBA" id="ARBA00022989"/>
    </source>
</evidence>
<dbReference type="GO" id="GO:0072657">
    <property type="term" value="P:protein localization to membrane"/>
    <property type="evidence" value="ECO:0007669"/>
    <property type="project" value="TreeGrafter"/>
</dbReference>
<organism evidence="8 9">
    <name type="scientific">Trypanosoma conorhini</name>
    <dbReference type="NCBI Taxonomy" id="83891"/>
    <lineage>
        <taxon>Eukaryota</taxon>
        <taxon>Discoba</taxon>
        <taxon>Euglenozoa</taxon>
        <taxon>Kinetoplastea</taxon>
        <taxon>Metakinetoplastina</taxon>
        <taxon>Trypanosomatida</taxon>
        <taxon>Trypanosomatidae</taxon>
        <taxon>Trypanosoma</taxon>
    </lineage>
</organism>
<evidence type="ECO:0000256" key="3">
    <source>
        <dbReference type="ARBA" id="ARBA00022692"/>
    </source>
</evidence>
<dbReference type="OrthoDB" id="1666796at2759"/>
<feature type="transmembrane region" description="Helical" evidence="7">
    <location>
        <begin position="554"/>
        <end position="580"/>
    </location>
</feature>
<feature type="chain" id="PRO_5018376850" description="Transmembrane 9 superfamily member" evidence="7">
    <location>
        <begin position="25"/>
        <end position="629"/>
    </location>
</feature>
<dbReference type="GO" id="GO:0005737">
    <property type="term" value="C:cytoplasm"/>
    <property type="evidence" value="ECO:0007669"/>
    <property type="project" value="UniProtKB-ARBA"/>
</dbReference>
<evidence type="ECO:0000256" key="7">
    <source>
        <dbReference type="RuleBase" id="RU363079"/>
    </source>
</evidence>
<feature type="transmembrane region" description="Helical" evidence="7">
    <location>
        <begin position="330"/>
        <end position="355"/>
    </location>
</feature>
<evidence type="ECO:0000256" key="4">
    <source>
        <dbReference type="ARBA" id="ARBA00022729"/>
    </source>
</evidence>
<feature type="transmembrane region" description="Helical" evidence="7">
    <location>
        <begin position="586"/>
        <end position="619"/>
    </location>
</feature>
<feature type="transmembrane region" description="Helical" evidence="7">
    <location>
        <begin position="431"/>
        <end position="456"/>
    </location>
</feature>
<dbReference type="AlphaFoldDB" id="A0A3R7L109"/>
<evidence type="ECO:0000313" key="9">
    <source>
        <dbReference type="Proteomes" id="UP000284403"/>
    </source>
</evidence>
<comment type="caution">
    <text evidence="8">The sequence shown here is derived from an EMBL/GenBank/DDBJ whole genome shotgun (WGS) entry which is preliminary data.</text>
</comment>
<dbReference type="InterPro" id="IPR004240">
    <property type="entry name" value="EMP70"/>
</dbReference>
<gene>
    <name evidence="8" type="ORF">Tco025E_04353</name>
</gene>
<reference evidence="8 9" key="1">
    <citation type="journal article" date="2018" name="BMC Genomics">
        <title>Genomic comparison of Trypanosoma conorhini and Trypanosoma rangeli to Trypanosoma cruzi strains of high and low virulence.</title>
        <authorList>
            <person name="Bradwell K.R."/>
            <person name="Koparde V.N."/>
            <person name="Matveyev A.V."/>
            <person name="Serrano M.G."/>
            <person name="Alves J.M."/>
            <person name="Parikh H."/>
            <person name="Huang B."/>
            <person name="Lee V."/>
            <person name="Espinosa-Alvarez O."/>
            <person name="Ortiz P.A."/>
            <person name="Costa-Martins A.G."/>
            <person name="Teixeira M.M."/>
            <person name="Buck G.A."/>
        </authorList>
    </citation>
    <scope>NUCLEOTIDE SEQUENCE [LARGE SCALE GENOMIC DNA]</scope>
    <source>
        <strain evidence="8 9">025E</strain>
    </source>
</reference>
<keyword evidence="6 7" id="KW-0472">Membrane</keyword>